<dbReference type="EC" id="1.1.1.18" evidence="5"/>
<dbReference type="Pfam" id="PF01408">
    <property type="entry name" value="GFO_IDH_MocA"/>
    <property type="match status" value="1"/>
</dbReference>
<evidence type="ECO:0000313" key="5">
    <source>
        <dbReference type="EMBL" id="WEG72408.1"/>
    </source>
</evidence>
<dbReference type="NCBIfam" id="TIGR04380">
    <property type="entry name" value="myo_inos_iolG"/>
    <property type="match status" value="1"/>
</dbReference>
<evidence type="ECO:0000259" key="3">
    <source>
        <dbReference type="Pfam" id="PF01408"/>
    </source>
</evidence>
<reference evidence="5" key="1">
    <citation type="submission" date="2022-10" db="EMBL/GenBank/DDBJ databases">
        <title>Vagococcus sp. isolated from poultry meat.</title>
        <authorList>
            <person name="Johansson P."/>
            <person name="Bjorkroth J."/>
        </authorList>
    </citation>
    <scope>NUCLEOTIDE SEQUENCE</scope>
    <source>
        <strain evidence="5">STAA11</strain>
    </source>
</reference>
<dbReference type="EMBL" id="CP110232">
    <property type="protein sequence ID" value="WEG72408.1"/>
    <property type="molecule type" value="Genomic_DNA"/>
</dbReference>
<evidence type="ECO:0000256" key="2">
    <source>
        <dbReference type="ARBA" id="ARBA00023002"/>
    </source>
</evidence>
<dbReference type="Pfam" id="PF02894">
    <property type="entry name" value="GFO_IDH_MocA_C"/>
    <property type="match status" value="1"/>
</dbReference>
<dbReference type="InterPro" id="IPR004104">
    <property type="entry name" value="Gfo/Idh/MocA-like_OxRdtase_C"/>
</dbReference>
<dbReference type="PANTHER" id="PTHR42840">
    <property type="entry name" value="NAD(P)-BINDING ROSSMANN-FOLD SUPERFAMILY PROTEIN-RELATED"/>
    <property type="match status" value="1"/>
</dbReference>
<organism evidence="5 6">
    <name type="scientific">Vagococcus intermedius</name>
    <dbReference type="NCBI Taxonomy" id="2991418"/>
    <lineage>
        <taxon>Bacteria</taxon>
        <taxon>Bacillati</taxon>
        <taxon>Bacillota</taxon>
        <taxon>Bacilli</taxon>
        <taxon>Lactobacillales</taxon>
        <taxon>Enterococcaceae</taxon>
        <taxon>Vagococcus</taxon>
    </lineage>
</organism>
<protein>
    <submittedName>
        <fullName evidence="5">Inositol 2-dehydrogenase</fullName>
        <ecNumber evidence="5">1.1.1.18</ecNumber>
    </submittedName>
</protein>
<dbReference type="Gene3D" id="3.40.50.720">
    <property type="entry name" value="NAD(P)-binding Rossmann-like Domain"/>
    <property type="match status" value="1"/>
</dbReference>
<feature type="domain" description="Gfo/Idh/MocA-like oxidoreductase C-terminal" evidence="4">
    <location>
        <begin position="141"/>
        <end position="328"/>
    </location>
</feature>
<dbReference type="FunFam" id="3.30.360.10:FF:000023">
    <property type="entry name" value="Inositol 2-dehydrogenase"/>
    <property type="match status" value="1"/>
</dbReference>
<dbReference type="AlphaFoldDB" id="A0AAF0CT29"/>
<dbReference type="GO" id="GO:0000166">
    <property type="term" value="F:nucleotide binding"/>
    <property type="evidence" value="ECO:0007669"/>
    <property type="project" value="InterPro"/>
</dbReference>
<dbReference type="Gene3D" id="3.30.360.10">
    <property type="entry name" value="Dihydrodipicolinate Reductase, domain 2"/>
    <property type="match status" value="1"/>
</dbReference>
<dbReference type="PANTHER" id="PTHR42840:SF3">
    <property type="entry name" value="BINDING ROSSMANN FOLD OXIDOREDUCTASE, PUTATIVE (AFU_ORTHOLOGUE AFUA_2G10240)-RELATED"/>
    <property type="match status" value="1"/>
</dbReference>
<comment type="similarity">
    <text evidence="1">Belongs to the Gfo/Idh/MocA family.</text>
</comment>
<keyword evidence="6" id="KW-1185">Reference proteome</keyword>
<sequence>MSAIKLGIIGFGRIGKVHYENIKNNPAYDVTFICDINQEACSKESLPSSIDFVNDYTRVLSSDRVEAIMICTPTDLHPEIITAAAKAKKNIFCEKPIGFNMDEIMQAYTAVKENDVIFQLGFNRRFDEDFLAIHQTLKKVGDPHILKITSRDPEAPSMEYVKSSGGLFMDMAIHDFDMARYMMGEVTEVFVQGDALVNPDVANYNDIDTAIISLKFKNKALGVIDNSRQAVYGYDQRLEVFGNKGMLANANHTIANTVYSSDEGVVSEKPQYFFLERYQQSYATEMNYFANSIINGIPVACTIEDGIMAVKIAIAAKESFETGKPVAVYADLI</sequence>
<dbReference type="GO" id="GO:0050112">
    <property type="term" value="F:inositol 2-dehydrogenase (NAD+) activity"/>
    <property type="evidence" value="ECO:0007669"/>
    <property type="project" value="UniProtKB-EC"/>
</dbReference>
<keyword evidence="2 5" id="KW-0560">Oxidoreductase</keyword>
<feature type="domain" description="Gfo/Idh/MocA-like oxidoreductase N-terminal" evidence="3">
    <location>
        <begin position="4"/>
        <end position="122"/>
    </location>
</feature>
<dbReference type="SUPFAM" id="SSF51735">
    <property type="entry name" value="NAD(P)-binding Rossmann-fold domains"/>
    <property type="match status" value="1"/>
</dbReference>
<dbReference type="RefSeq" id="WP_275468211.1">
    <property type="nucleotide sequence ID" value="NZ_CP110232.1"/>
</dbReference>
<gene>
    <name evidence="5" type="primary">iolG</name>
    <name evidence="5" type="ORF">OL234_05330</name>
</gene>
<proteinExistence type="inferred from homology"/>
<name>A0AAF0CT29_9ENTE</name>
<evidence type="ECO:0000313" key="6">
    <source>
        <dbReference type="Proteomes" id="UP001179647"/>
    </source>
</evidence>
<dbReference type="InterPro" id="IPR000683">
    <property type="entry name" value="Gfo/Idh/MocA-like_OxRdtase_N"/>
</dbReference>
<dbReference type="KEGG" id="vie:OL234_05330"/>
<dbReference type="InterPro" id="IPR036291">
    <property type="entry name" value="NAD(P)-bd_dom_sf"/>
</dbReference>
<dbReference type="Proteomes" id="UP001179647">
    <property type="component" value="Chromosome"/>
</dbReference>
<accession>A0AAF0CT29</accession>
<dbReference type="InterPro" id="IPR030827">
    <property type="entry name" value="Myo_inos_IolG"/>
</dbReference>
<evidence type="ECO:0000256" key="1">
    <source>
        <dbReference type="ARBA" id="ARBA00010928"/>
    </source>
</evidence>
<dbReference type="SUPFAM" id="SSF55347">
    <property type="entry name" value="Glyceraldehyde-3-phosphate dehydrogenase-like, C-terminal domain"/>
    <property type="match status" value="1"/>
</dbReference>
<evidence type="ECO:0000259" key="4">
    <source>
        <dbReference type="Pfam" id="PF02894"/>
    </source>
</evidence>